<dbReference type="PATRIC" id="fig|155920.8.peg.1743"/>
<gene>
    <name evidence="1" type="ORF">D934_07515</name>
</gene>
<dbReference type="AlphaFoldDB" id="A0A060HEC1"/>
<sequence>MRVLALDVAPMSEFDHAKVEERFFVELQQRSIFLIHLGPDVCPRTCHA</sequence>
<evidence type="ECO:0000313" key="2">
    <source>
        <dbReference type="Proteomes" id="UP000027215"/>
    </source>
</evidence>
<name>A0A060HEC1_XYLFS</name>
<dbReference type="KEGG" id="xfs:D934_07515"/>
<evidence type="ECO:0000313" key="1">
    <source>
        <dbReference type="EMBL" id="AIC11292.1"/>
    </source>
</evidence>
<dbReference type="Proteomes" id="UP000027215">
    <property type="component" value="Chromosome"/>
</dbReference>
<proteinExistence type="predicted"/>
<protein>
    <submittedName>
        <fullName evidence="1">Uncharacterized protein</fullName>
    </submittedName>
</protein>
<reference evidence="1 2" key="1">
    <citation type="submission" date="2013-08" db="EMBL/GenBank/DDBJ databases">
        <authorList>
            <person name="Stouthamer R."/>
            <person name="Nunney L."/>
        </authorList>
    </citation>
    <scope>NUCLEOTIDE SEQUENCE [LARGE SCALE GENOMIC DNA]</scope>
    <source>
        <strain evidence="2">ann-1</strain>
    </source>
</reference>
<dbReference type="EMBL" id="CP006696">
    <property type="protein sequence ID" value="AIC11292.1"/>
    <property type="molecule type" value="Genomic_DNA"/>
</dbReference>
<dbReference type="HOGENOM" id="CLU_3159571_0_0_6"/>
<organism evidence="1 2">
    <name type="scientific">Xylella fastidiosa subsp. sandyi Ann-1</name>
    <dbReference type="NCBI Taxonomy" id="155920"/>
    <lineage>
        <taxon>Bacteria</taxon>
        <taxon>Pseudomonadati</taxon>
        <taxon>Pseudomonadota</taxon>
        <taxon>Gammaproteobacteria</taxon>
        <taxon>Lysobacterales</taxon>
        <taxon>Lysobacteraceae</taxon>
        <taxon>Xylella</taxon>
    </lineage>
</organism>
<accession>A0A060HEC1</accession>